<sequence length="574" mass="66606">MDQERSKKNQHPSGHVIPFRRDAAFFFERAAYYMDRHDLMKAMKYFRRACEYEPNNPVHHFNLAGVLSELGRYEESNEILEHVIEEIDREMTDCYFYMANNYAYMGLYEKAEEYAARYLELNPQGDFSRDAEEMLEILVSEFGGGEVLRRRLKEMEIKLPESVHAVRLIHEGKFREAAELLKKLIRENPDGIALQNNLSIAYYYLGKMDLAISVVEDILQKDPCNIHALCNLAVYLQYKGHQERVKTIVSRLSKVYPLAFDQGFKLATTLGILGHHEQAYRLFMLLFRFSERLDPLLLHCVAAAAYNSGKYTRARRMWKDLTKLDPNNHVAPFYLKQMELAEQGYSNPLPVPYQYQLPFYEQFKIMEEQLQEGTLLEWKKNPLVRSYLLWALKHGNAEIKTMVIQVYALIADQEVENALREFIQAPDESDQLKEMAAYVLRQMGAEVADDVVSDGRTAVAISLPHLQEEMFARRKEWKDVWLDVEKRLSPYGNKVLLKARNVWLSYLEKTMQQPPRIVKVQSWSAGIAYIALNQMNMGISQGDIATLFGVSSATVSKISRRIVRILEEHPEGSV</sequence>
<dbReference type="EMBL" id="BOQE01000001">
    <property type="protein sequence ID" value="GIM45291.1"/>
    <property type="molecule type" value="Genomic_DNA"/>
</dbReference>
<dbReference type="InterPro" id="IPR019734">
    <property type="entry name" value="TPR_rpt"/>
</dbReference>
<feature type="repeat" description="TPR" evidence="3">
    <location>
        <begin position="23"/>
        <end position="56"/>
    </location>
</feature>
<comment type="caution">
    <text evidence="4">The sequence shown here is derived from an EMBL/GenBank/DDBJ whole genome shotgun (WGS) entry which is preliminary data.</text>
</comment>
<dbReference type="SMART" id="SM00028">
    <property type="entry name" value="TPR"/>
    <property type="match status" value="5"/>
</dbReference>
<keyword evidence="5" id="KW-1185">Reference proteome</keyword>
<feature type="repeat" description="TPR" evidence="3">
    <location>
        <begin position="92"/>
        <end position="125"/>
    </location>
</feature>
<evidence type="ECO:0008006" key="6">
    <source>
        <dbReference type="Google" id="ProtNLM"/>
    </source>
</evidence>
<evidence type="ECO:0000256" key="1">
    <source>
        <dbReference type="ARBA" id="ARBA00022737"/>
    </source>
</evidence>
<keyword evidence="2 3" id="KW-0802">TPR repeat</keyword>
<dbReference type="Pfam" id="PF14559">
    <property type="entry name" value="TPR_19"/>
    <property type="match status" value="1"/>
</dbReference>
<dbReference type="PANTHER" id="PTHR44943">
    <property type="entry name" value="CELLULOSE SYNTHASE OPERON PROTEIN C"/>
    <property type="match status" value="1"/>
</dbReference>
<name>A0AAV4LBW7_9BACL</name>
<dbReference type="RefSeq" id="WP_282198506.1">
    <property type="nucleotide sequence ID" value="NZ_BOQE01000001.1"/>
</dbReference>
<dbReference type="PROSITE" id="PS50005">
    <property type="entry name" value="TPR"/>
    <property type="match status" value="2"/>
</dbReference>
<evidence type="ECO:0000313" key="4">
    <source>
        <dbReference type="EMBL" id="GIM45291.1"/>
    </source>
</evidence>
<dbReference type="PANTHER" id="PTHR44943:SF8">
    <property type="entry name" value="TPR REPEAT-CONTAINING PROTEIN MJ0263"/>
    <property type="match status" value="1"/>
</dbReference>
<dbReference type="Pfam" id="PF13431">
    <property type="entry name" value="TPR_17"/>
    <property type="match status" value="1"/>
</dbReference>
<gene>
    <name evidence="4" type="ORF">DNHGIG_08400</name>
</gene>
<reference evidence="4" key="1">
    <citation type="journal article" date="2023" name="Int. J. Syst. Evol. Microbiol.">
        <title>Collibacillus ludicampi gen. nov., sp. nov., a new soil bacterium of the family Alicyclobacillaceae.</title>
        <authorList>
            <person name="Jojima T."/>
            <person name="Ioku Y."/>
            <person name="Fukuta Y."/>
            <person name="Shirasaka N."/>
            <person name="Matsumura Y."/>
            <person name="Mori M."/>
        </authorList>
    </citation>
    <scope>NUCLEOTIDE SEQUENCE</scope>
    <source>
        <strain evidence="4">TP075</strain>
    </source>
</reference>
<protein>
    <recommendedName>
        <fullName evidence="6">Tetratricopeptide repeat protein</fullName>
    </recommendedName>
</protein>
<organism evidence="4 5">
    <name type="scientific">Collibacillus ludicampi</name>
    <dbReference type="NCBI Taxonomy" id="2771369"/>
    <lineage>
        <taxon>Bacteria</taxon>
        <taxon>Bacillati</taxon>
        <taxon>Bacillota</taxon>
        <taxon>Bacilli</taxon>
        <taxon>Bacillales</taxon>
        <taxon>Alicyclobacillaceae</taxon>
        <taxon>Collibacillus</taxon>
    </lineage>
</organism>
<dbReference type="InterPro" id="IPR011990">
    <property type="entry name" value="TPR-like_helical_dom_sf"/>
</dbReference>
<keyword evidence="1" id="KW-0677">Repeat</keyword>
<dbReference type="Proteomes" id="UP001057291">
    <property type="component" value="Unassembled WGS sequence"/>
</dbReference>
<dbReference type="AlphaFoldDB" id="A0AAV4LBW7"/>
<dbReference type="SUPFAM" id="SSF48452">
    <property type="entry name" value="TPR-like"/>
    <property type="match status" value="2"/>
</dbReference>
<evidence type="ECO:0000313" key="5">
    <source>
        <dbReference type="Proteomes" id="UP001057291"/>
    </source>
</evidence>
<evidence type="ECO:0000256" key="3">
    <source>
        <dbReference type="PROSITE-ProRule" id="PRU00339"/>
    </source>
</evidence>
<dbReference type="InterPro" id="IPR051685">
    <property type="entry name" value="Ycf3/AcsC/BcsC/TPR_MFPF"/>
</dbReference>
<proteinExistence type="predicted"/>
<accession>A0AAV4LBW7</accession>
<evidence type="ECO:0000256" key="2">
    <source>
        <dbReference type="ARBA" id="ARBA00022803"/>
    </source>
</evidence>
<dbReference type="Gene3D" id="1.25.40.10">
    <property type="entry name" value="Tetratricopeptide repeat domain"/>
    <property type="match status" value="2"/>
</dbReference>